<reference evidence="2" key="1">
    <citation type="submission" date="2011-03" db="EMBL/GenBank/DDBJ databases">
        <title>The Genome Sequence of Nematocida sp1 strain ERTm2.</title>
        <authorList>
            <consortium name="The Broad Institute Genome Sequencing Platform"/>
            <consortium name="The Broad Institute Genome Sequencing Center for Infectious Disease"/>
            <person name="Cuomo C."/>
            <person name="Troemel E."/>
            <person name="Young S.K."/>
            <person name="Zeng Q."/>
            <person name="Gargeya S."/>
            <person name="Fitzgerald M."/>
            <person name="Haas B."/>
            <person name="Abouelleil A."/>
            <person name="Alvarado L."/>
            <person name="Arachchi H.M."/>
            <person name="Berlin A."/>
            <person name="Brown A."/>
            <person name="Chapman S.B."/>
            <person name="Chen Z."/>
            <person name="Dunbar C."/>
            <person name="Freedman E."/>
            <person name="Gearin G."/>
            <person name="Gellesch M."/>
            <person name="Goldberg J."/>
            <person name="Griggs A."/>
            <person name="Gujja S."/>
            <person name="Heilman E.R."/>
            <person name="Heiman D."/>
            <person name="Howarth C."/>
            <person name="Larson L."/>
            <person name="Lui A."/>
            <person name="MacDonald P.J.P."/>
            <person name="Mehta T."/>
            <person name="Montmayeur A."/>
            <person name="Murphy C."/>
            <person name="Neiman D."/>
            <person name="Pearson M."/>
            <person name="Priest M."/>
            <person name="Roberts A."/>
            <person name="Saif S."/>
            <person name="Shea T."/>
            <person name="Shenoy N."/>
            <person name="Sisk P."/>
            <person name="Stolte C."/>
            <person name="Sykes S."/>
            <person name="White J."/>
            <person name="Yandava C."/>
            <person name="Wortman J."/>
            <person name="Nusbaum C."/>
            <person name="Birren B."/>
        </authorList>
    </citation>
    <scope>NUCLEOTIDE SEQUENCE</scope>
    <source>
        <strain evidence="2">ERTm2</strain>
    </source>
</reference>
<dbReference type="EMBL" id="JH604639">
    <property type="protein sequence ID" value="EHY64659.1"/>
    <property type="molecule type" value="Genomic_DNA"/>
</dbReference>
<keyword evidence="1" id="KW-1133">Transmembrane helix</keyword>
<accession>H8ZFA7</accession>
<keyword evidence="1" id="KW-0472">Membrane</keyword>
<organism evidence="2">
    <name type="scientific">Nematocida ausubeli (strain ATCC PRA-371 / ERTm2)</name>
    <name type="common">Nematode killer fungus</name>
    <dbReference type="NCBI Taxonomy" id="1913371"/>
    <lineage>
        <taxon>Eukaryota</taxon>
        <taxon>Fungi</taxon>
        <taxon>Fungi incertae sedis</taxon>
        <taxon>Microsporidia</taxon>
        <taxon>Nematocida</taxon>
    </lineage>
</organism>
<proteinExistence type="predicted"/>
<dbReference type="Proteomes" id="UP000005622">
    <property type="component" value="Unassembled WGS sequence"/>
</dbReference>
<evidence type="ECO:0000256" key="1">
    <source>
        <dbReference type="SAM" id="Phobius"/>
    </source>
</evidence>
<sequence length="303" mass="34329">MNKANSYGVKCILLTIMCIMCLTEIKLYIQAAKLPVLNELQEDTVECTEGGEKNTLLDSMKTEEAAVGSLRRAEMSKTKNTAINSESVEVCQEKTTLESKSIGEDLAKEKSVSALDSNVHERKSDVHTMEKTISIPNAELSDILHVDSASMLQTAPVTDRHKSSSFALEEAKELVHSDPEVGTAKKVYQNMSELLEDMDNAAKLAYNIFLEDKNKLRNIKKEYKDTLSVADSYIIEGKLLDDAIYDYYNHNNTKEIKINSEEDKDFDIYIENVNCLSSEIQKLEEIQKKKKIHTQKILFSWRN</sequence>
<keyword evidence="1" id="KW-0812">Transmembrane</keyword>
<feature type="transmembrane region" description="Helical" evidence="1">
    <location>
        <begin position="7"/>
        <end position="29"/>
    </location>
</feature>
<evidence type="ECO:0000313" key="2">
    <source>
        <dbReference type="EMBL" id="EHY64659.1"/>
    </source>
</evidence>
<dbReference type="AlphaFoldDB" id="H8ZFA7"/>
<dbReference type="HOGENOM" id="CLU_918581_0_0_1"/>
<protein>
    <submittedName>
        <fullName evidence="2">Uncharacterized protein</fullName>
    </submittedName>
</protein>
<name>H8ZFA7_NEMA1</name>
<gene>
    <name evidence="2" type="ORF">NERG_02278</name>
</gene>